<evidence type="ECO:0000256" key="1">
    <source>
        <dbReference type="SAM" id="MobiDB-lite"/>
    </source>
</evidence>
<dbReference type="PANTHER" id="PTHR33973">
    <property type="entry name" value="OS07G0153300 PROTEIN"/>
    <property type="match status" value="1"/>
</dbReference>
<dbReference type="OrthoDB" id="9778801at2"/>
<proteinExistence type="predicted"/>
<sequence>MNSSLLVGMVRHKRSVPVVHELNYPLFMPCLDLDELDQVFTQVWGMGAGWWHWARFRRQDYLGQGSLKQAVLDKVEQLTGERLKGKVEAVIHLRYLGIYFSPVNFYYVYDCHGEWRYLLAEVSNTPWNERHYYAIPATESGQFEHEKSFHVSPFNPIEQLYQWRIKPLNKTLNIHLECHRKEKEFEATMAMKKTSLDSSSLIRHLIATPIMAVKVVIGIYWHAFKLWCKGAPLYTHPNADSLEKSADCDHNKSSQPAKRTTRSTNRNDKQGA</sequence>
<dbReference type="Pfam" id="PF07103">
    <property type="entry name" value="DUF1365"/>
    <property type="match status" value="1"/>
</dbReference>
<accession>F9S6W6</accession>
<gene>
    <name evidence="2" type="ORF">VII00023_15166</name>
</gene>
<evidence type="ECO:0008006" key="4">
    <source>
        <dbReference type="Google" id="ProtNLM"/>
    </source>
</evidence>
<feature type="region of interest" description="Disordered" evidence="1">
    <location>
        <begin position="242"/>
        <end position="272"/>
    </location>
</feature>
<feature type="compositionally biased region" description="Polar residues" evidence="1">
    <location>
        <begin position="253"/>
        <end position="264"/>
    </location>
</feature>
<dbReference type="EMBL" id="AFWF01000278">
    <property type="protein sequence ID" value="EGU32247.1"/>
    <property type="molecule type" value="Genomic_DNA"/>
</dbReference>
<dbReference type="InterPro" id="IPR010775">
    <property type="entry name" value="DUF1365"/>
</dbReference>
<comment type="caution">
    <text evidence="2">The sequence shown here is derived from an EMBL/GenBank/DDBJ whole genome shotgun (WGS) entry which is preliminary data.</text>
</comment>
<dbReference type="AlphaFoldDB" id="F9S6W6"/>
<protein>
    <recommendedName>
        <fullName evidence="4">Plasmid partition ParA protein</fullName>
    </recommendedName>
</protein>
<keyword evidence="3" id="KW-1185">Reference proteome</keyword>
<evidence type="ECO:0000313" key="3">
    <source>
        <dbReference type="Proteomes" id="UP000004605"/>
    </source>
</evidence>
<name>F9S6W6_9VIBR</name>
<evidence type="ECO:0000313" key="2">
    <source>
        <dbReference type="EMBL" id="EGU32247.1"/>
    </source>
</evidence>
<feature type="compositionally biased region" description="Basic and acidic residues" evidence="1">
    <location>
        <begin position="242"/>
        <end position="252"/>
    </location>
</feature>
<dbReference type="Proteomes" id="UP000004605">
    <property type="component" value="Unassembled WGS sequence"/>
</dbReference>
<organism evidence="2 3">
    <name type="scientific">Vibrio ichthyoenteri ATCC 700023</name>
    <dbReference type="NCBI Taxonomy" id="870968"/>
    <lineage>
        <taxon>Bacteria</taxon>
        <taxon>Pseudomonadati</taxon>
        <taxon>Pseudomonadota</taxon>
        <taxon>Gammaproteobacteria</taxon>
        <taxon>Vibrionales</taxon>
        <taxon>Vibrionaceae</taxon>
        <taxon>Vibrio</taxon>
    </lineage>
</organism>
<reference evidence="2 3" key="1">
    <citation type="journal article" date="2012" name="Int. J. Syst. Evol. Microbiol.">
        <title>Vibrio caribbeanicus sp. nov., isolated from the marine sponge Scleritoderma cyanea.</title>
        <authorList>
            <person name="Hoffmann M."/>
            <person name="Monday S.R."/>
            <person name="Allard M.W."/>
            <person name="Strain E.A."/>
            <person name="Whittaker P."/>
            <person name="Naum M."/>
            <person name="McCarthy P.J."/>
            <person name="Lopez J.V."/>
            <person name="Fischer M."/>
            <person name="Brown E.W."/>
        </authorList>
    </citation>
    <scope>NUCLEOTIDE SEQUENCE [LARGE SCALE GENOMIC DNA]</scope>
    <source>
        <strain evidence="2 3">ATCC 700023</strain>
    </source>
</reference>
<dbReference type="PANTHER" id="PTHR33973:SF4">
    <property type="entry name" value="OS07G0153300 PROTEIN"/>
    <property type="match status" value="1"/>
</dbReference>
<dbReference type="RefSeq" id="WP_006714227.1">
    <property type="nucleotide sequence ID" value="NZ_AFWF01000278.1"/>
</dbReference>